<name>A0A8R1XLJ4_ONCVO</name>
<protein>
    <submittedName>
        <fullName evidence="1">Uncharacterized protein</fullName>
    </submittedName>
</protein>
<dbReference type="EnsemblMetazoa" id="OVOC11329.1">
    <property type="protein sequence ID" value="OVOC11329.1"/>
    <property type="gene ID" value="WBGene00248138"/>
</dbReference>
<evidence type="ECO:0000313" key="1">
    <source>
        <dbReference type="EnsemblMetazoa" id="OVOC11329.1"/>
    </source>
</evidence>
<dbReference type="Proteomes" id="UP000024404">
    <property type="component" value="Unassembled WGS sequence"/>
</dbReference>
<reference evidence="1" key="2">
    <citation type="submission" date="2022-06" db="UniProtKB">
        <authorList>
            <consortium name="EnsemblMetazoa"/>
        </authorList>
    </citation>
    <scope>IDENTIFICATION</scope>
</reference>
<dbReference type="AlphaFoldDB" id="A0A8R1XLJ4"/>
<keyword evidence="2" id="KW-1185">Reference proteome</keyword>
<organism evidence="1 2">
    <name type="scientific">Onchocerca volvulus</name>
    <dbReference type="NCBI Taxonomy" id="6282"/>
    <lineage>
        <taxon>Eukaryota</taxon>
        <taxon>Metazoa</taxon>
        <taxon>Ecdysozoa</taxon>
        <taxon>Nematoda</taxon>
        <taxon>Chromadorea</taxon>
        <taxon>Rhabditida</taxon>
        <taxon>Spirurina</taxon>
        <taxon>Spiruromorpha</taxon>
        <taxon>Filarioidea</taxon>
        <taxon>Onchocercidae</taxon>
        <taxon>Onchocerca</taxon>
    </lineage>
</organism>
<evidence type="ECO:0000313" key="2">
    <source>
        <dbReference type="Proteomes" id="UP000024404"/>
    </source>
</evidence>
<proteinExistence type="predicted"/>
<dbReference type="EMBL" id="CMVM020000353">
    <property type="status" value="NOT_ANNOTATED_CDS"/>
    <property type="molecule type" value="Genomic_DNA"/>
</dbReference>
<sequence length="110" mass="12632">MSSSIVASIQPAKTRLVLLLNEITTLVFESPDPDKIDRVQLCVKSLKEAYDTWLAYIQTITTTKKRDEEEKIFESVLEGEQGLFRIVHEGQEAIITLTRHKNESEQKLEK</sequence>
<reference evidence="2" key="1">
    <citation type="submission" date="2013-10" db="EMBL/GenBank/DDBJ databases">
        <title>Genome sequencing of Onchocerca volvulus.</title>
        <authorList>
            <person name="Cotton J."/>
            <person name="Tsai J."/>
            <person name="Stanley E."/>
            <person name="Tracey A."/>
            <person name="Holroyd N."/>
            <person name="Lustigman S."/>
            <person name="Berriman M."/>
        </authorList>
    </citation>
    <scope>NUCLEOTIDE SEQUENCE</scope>
</reference>
<accession>A0A8R1XLJ4</accession>